<evidence type="ECO:0000256" key="14">
    <source>
        <dbReference type="SAM" id="MobiDB-lite"/>
    </source>
</evidence>
<dbReference type="PROSITE" id="PS50297">
    <property type="entry name" value="ANK_REP_REGION"/>
    <property type="match status" value="3"/>
</dbReference>
<dbReference type="OrthoDB" id="5806726at2759"/>
<keyword evidence="6" id="KW-0433">Leucine-rich repeat</keyword>
<dbReference type="SUPFAM" id="SSF48452">
    <property type="entry name" value="TPR-like"/>
    <property type="match status" value="2"/>
</dbReference>
<evidence type="ECO:0000256" key="3">
    <source>
        <dbReference type="ARBA" id="ARBA00010999"/>
    </source>
</evidence>
<dbReference type="SMART" id="SM00368">
    <property type="entry name" value="LRR_RI"/>
    <property type="match status" value="5"/>
</dbReference>
<feature type="compositionally biased region" description="Acidic residues" evidence="14">
    <location>
        <begin position="500"/>
        <end position="517"/>
    </location>
</feature>
<keyword evidence="10" id="KW-0156">Chromatin regulator</keyword>
<evidence type="ECO:0000256" key="13">
    <source>
        <dbReference type="ARBA" id="ARBA00023242"/>
    </source>
</evidence>
<feature type="compositionally biased region" description="Low complexity" evidence="14">
    <location>
        <begin position="891"/>
        <end position="904"/>
    </location>
</feature>
<keyword evidence="7" id="KW-0677">Repeat</keyword>
<dbReference type="PRINTS" id="PR01415">
    <property type="entry name" value="ANKYRIN"/>
</dbReference>
<keyword evidence="13" id="KW-0539">Nucleus</keyword>
<evidence type="ECO:0000256" key="11">
    <source>
        <dbReference type="ARBA" id="ARBA00023043"/>
    </source>
</evidence>
<evidence type="ECO:0000313" key="15">
    <source>
        <dbReference type="EMBL" id="CAH1779523.1"/>
    </source>
</evidence>
<dbReference type="Gene3D" id="1.25.40.20">
    <property type="entry name" value="Ankyrin repeat-containing domain"/>
    <property type="match status" value="1"/>
</dbReference>
<evidence type="ECO:0000256" key="7">
    <source>
        <dbReference type="ARBA" id="ARBA00022737"/>
    </source>
</evidence>
<sequence>MNPSQMKELERLKKDKRKAEQRNDYREMAKLCNVIGEFLMRHGEYQDAVDEHKQELHLSESLEDVIGSAVANRKIGECFCEMNEYKNALKFQRRHLELAESCTDNVEIQRAWATIGRTFLNQSEALRESDDERSQNALRKSEESFMKSLEYCQRLKTSIPVPEYTEMKVRLLLNLGLVHDSKDDIHTCYQYIKQAISLAEKNKLHEDLYRCHFSMSGIFKAKGNFIKAIHHADQALQCCSKLKDKYVQSDVLYYKALCQLELGVYSSALKCLKQASKIGAPTSEERERNETALKAVIRSQKLNKAIGNCSTTEYGKLMKLYEKQGDTLADMKLFTHALKSYQKMLEYAEKLEKPERDKIPIYISLAQTYLDNKQYQEAIEYFTKELDCRKKEPSQACRTWLSIAECQEGQKVDYDVIHKSYVTALECANRAEHYKLQIRTLKGLSSLQQTHNHKEEFNLTVRKMEKIKQKHDIDSDDDVDAMDECSEDILNNDVVESDIDLDDISDSDGSSDNEERDEPLPDNRPRFSRKSAMLMKKNEKGETPLHKACIEGNMKRVKALVEQGHLVNPRDYCGWIPLHEAANHGFTDIVEYLIQHGANINDRGGDKCQGVTPLLDAASAGNLEVITVLVNSGANVHMKDDEGSNALDSLKAYRQRSVDCLTKDEMAEVRSVERQLRSIMQGNTNKITSEFPSSSTAEIQPESPYKRPEKSRATQRNTRAFINDSPDVASDSSLDEDDADILGATLHTNTRVTPADIAISRKRKGKSRENIPVTPDEESESDSENEHPPFNTHSIDSAIENPVIEASNARNDYKNAIDALKSSSRRSLTQVAKSTAKPKFSTNQKFNALISEDDVQDDWLIDDLGPETKKRKLDIDGVFSTSSTREHKPQSSKSVSNNSMVSSSRAPRASPTFEPHETFDDQIIADENSDEESKENTNAVNENNEIDLQDVNVINDLLNNDIEEMDYQSKRENTSNVKAKRKQLKMTAYTERTQKPPVVLTQPLQHSILASNAPSVVPPMQYKSPMPSMIRLKVEIRGKKFMIPVPQGDDSKTIDWLAQEAARRYNREVGVKPILSLKSIDGAIFAPEDPVCFVLSHDDQLIADVTDWEVPPLHDSYVQVCATLGIKSYQNIKTILGKTTNVLNLGNYALPSSQMQAIVRVTQRQIALKELNFAGNKLENSGLKELSAALKTLPNLTTLSIACNDITNEGLGYLKDVLSEESPPLQLLGSLDLSFNPLGDTSLTTIAGILEHLPLLSSLSLEMCEITPTFFIQKEELLKTAFKGAHLKQLNMASNSLGHEGVASLLQCLPLMLDSLTLDSTIDNSDVPQLVLSLQRYVEQTDCSLTTLSMKDCGLLPDNVTAIEQCLYNSNSLTTVDIS</sequence>
<dbReference type="PANTHER" id="PTHR46358:SF1">
    <property type="entry name" value="TONSOKU-LIKE PROTEIN"/>
    <property type="match status" value="1"/>
</dbReference>
<dbReference type="SUPFAM" id="SSF52047">
    <property type="entry name" value="RNI-like"/>
    <property type="match status" value="1"/>
</dbReference>
<name>A0A8J1TTX1_OWEFU</name>
<feature type="region of interest" description="Disordered" evidence="14">
    <location>
        <begin position="680"/>
        <end position="735"/>
    </location>
</feature>
<dbReference type="Gene3D" id="3.80.10.10">
    <property type="entry name" value="Ribonuclease Inhibitor"/>
    <property type="match status" value="2"/>
</dbReference>
<feature type="region of interest" description="Disordered" evidence="14">
    <location>
        <begin position="1"/>
        <end position="20"/>
    </location>
</feature>
<dbReference type="InterPro" id="IPR032675">
    <property type="entry name" value="LRR_dom_sf"/>
</dbReference>
<comment type="subcellular location">
    <subcellularLocation>
        <location evidence="2">Chromosome</location>
    </subcellularLocation>
    <subcellularLocation>
        <location evidence="1">Nucleus</location>
    </subcellularLocation>
</comment>
<keyword evidence="16" id="KW-1185">Reference proteome</keyword>
<evidence type="ECO:0000256" key="12">
    <source>
        <dbReference type="ARBA" id="ARBA00023204"/>
    </source>
</evidence>
<dbReference type="InterPro" id="IPR036770">
    <property type="entry name" value="Ankyrin_rpt-contain_sf"/>
</dbReference>
<dbReference type="InterPro" id="IPR052311">
    <property type="entry name" value="MMS22L-TONSL_complex_comp"/>
</dbReference>
<dbReference type="SUPFAM" id="SSF48403">
    <property type="entry name" value="Ankyrin repeat"/>
    <property type="match status" value="1"/>
</dbReference>
<dbReference type="SMART" id="SM00248">
    <property type="entry name" value="ANK"/>
    <property type="match status" value="3"/>
</dbReference>
<keyword evidence="8" id="KW-0227">DNA damage</keyword>
<dbReference type="Pfam" id="PF13516">
    <property type="entry name" value="LRR_6"/>
    <property type="match status" value="4"/>
</dbReference>
<dbReference type="Gene3D" id="1.25.40.10">
    <property type="entry name" value="Tetratricopeptide repeat domain"/>
    <property type="match status" value="2"/>
</dbReference>
<dbReference type="Pfam" id="PF00023">
    <property type="entry name" value="Ank"/>
    <property type="match status" value="1"/>
</dbReference>
<organism evidence="15 16">
    <name type="scientific">Owenia fusiformis</name>
    <name type="common">Polychaete worm</name>
    <dbReference type="NCBI Taxonomy" id="6347"/>
    <lineage>
        <taxon>Eukaryota</taxon>
        <taxon>Metazoa</taxon>
        <taxon>Spiralia</taxon>
        <taxon>Lophotrochozoa</taxon>
        <taxon>Annelida</taxon>
        <taxon>Polychaeta</taxon>
        <taxon>Sedentaria</taxon>
        <taxon>Canalipalpata</taxon>
        <taxon>Sabellida</taxon>
        <taxon>Oweniida</taxon>
        <taxon>Oweniidae</taxon>
        <taxon>Owenia</taxon>
    </lineage>
</organism>
<protein>
    <recommendedName>
        <fullName evidence="4">Tonsoku-like protein</fullName>
    </recommendedName>
</protein>
<dbReference type="PROSITE" id="PS50088">
    <property type="entry name" value="ANK_REPEAT"/>
    <property type="match status" value="3"/>
</dbReference>
<dbReference type="InterPro" id="IPR001611">
    <property type="entry name" value="Leu-rich_rpt"/>
</dbReference>
<keyword evidence="9" id="KW-0802">TPR repeat</keyword>
<feature type="region of interest" description="Disordered" evidence="14">
    <location>
        <begin position="756"/>
        <end position="795"/>
    </location>
</feature>
<dbReference type="InterPro" id="IPR011990">
    <property type="entry name" value="TPR-like_helical_dom_sf"/>
</dbReference>
<comment type="similarity">
    <text evidence="3">Belongs to the Tonsoku family.</text>
</comment>
<keyword evidence="12" id="KW-0234">DNA repair</keyword>
<feature type="compositionally biased region" description="Basic and acidic residues" evidence="14">
    <location>
        <begin position="7"/>
        <end position="20"/>
    </location>
</feature>
<comment type="caution">
    <text evidence="15">The sequence shown here is derived from an EMBL/GenBank/DDBJ whole genome shotgun (WGS) entry which is preliminary data.</text>
</comment>
<keyword evidence="11" id="KW-0040">ANK repeat</keyword>
<evidence type="ECO:0000313" key="16">
    <source>
        <dbReference type="Proteomes" id="UP000749559"/>
    </source>
</evidence>
<evidence type="ECO:0000256" key="4">
    <source>
        <dbReference type="ARBA" id="ARBA00017829"/>
    </source>
</evidence>
<feature type="region of interest" description="Disordered" evidence="14">
    <location>
        <begin position="500"/>
        <end position="529"/>
    </location>
</feature>
<dbReference type="GO" id="GO:0006325">
    <property type="term" value="P:chromatin organization"/>
    <property type="evidence" value="ECO:0007669"/>
    <property type="project" value="UniProtKB-KW"/>
</dbReference>
<accession>A0A8J1TTX1</accession>
<dbReference type="PROSITE" id="PS50005">
    <property type="entry name" value="TPR"/>
    <property type="match status" value="1"/>
</dbReference>
<feature type="region of interest" description="Disordered" evidence="14">
    <location>
        <begin position="880"/>
        <end position="915"/>
    </location>
</feature>
<evidence type="ECO:0000256" key="8">
    <source>
        <dbReference type="ARBA" id="ARBA00022763"/>
    </source>
</evidence>
<evidence type="ECO:0000256" key="10">
    <source>
        <dbReference type="ARBA" id="ARBA00022853"/>
    </source>
</evidence>
<dbReference type="SMART" id="SM00028">
    <property type="entry name" value="TPR"/>
    <property type="match status" value="7"/>
</dbReference>
<proteinExistence type="inferred from homology"/>
<dbReference type="Pfam" id="PF12796">
    <property type="entry name" value="Ank_2"/>
    <property type="match status" value="1"/>
</dbReference>
<reference evidence="15" key="1">
    <citation type="submission" date="2022-03" db="EMBL/GenBank/DDBJ databases">
        <authorList>
            <person name="Martin C."/>
        </authorList>
    </citation>
    <scope>NUCLEOTIDE SEQUENCE</scope>
</reference>
<dbReference type="InterPro" id="IPR019734">
    <property type="entry name" value="TPR_rpt"/>
</dbReference>
<dbReference type="GO" id="GO:0043596">
    <property type="term" value="C:nuclear replication fork"/>
    <property type="evidence" value="ECO:0007669"/>
    <property type="project" value="TreeGrafter"/>
</dbReference>
<dbReference type="Proteomes" id="UP000749559">
    <property type="component" value="Unassembled WGS sequence"/>
</dbReference>
<evidence type="ECO:0000256" key="1">
    <source>
        <dbReference type="ARBA" id="ARBA00004123"/>
    </source>
</evidence>
<dbReference type="EMBL" id="CAIIXF020000003">
    <property type="protein sequence ID" value="CAH1779523.1"/>
    <property type="molecule type" value="Genomic_DNA"/>
</dbReference>
<keyword evidence="5" id="KW-0158">Chromosome</keyword>
<evidence type="ECO:0000256" key="5">
    <source>
        <dbReference type="ARBA" id="ARBA00022454"/>
    </source>
</evidence>
<dbReference type="GO" id="GO:0000724">
    <property type="term" value="P:double-strand break repair via homologous recombination"/>
    <property type="evidence" value="ECO:0007669"/>
    <property type="project" value="TreeGrafter"/>
</dbReference>
<evidence type="ECO:0000256" key="9">
    <source>
        <dbReference type="ARBA" id="ARBA00022803"/>
    </source>
</evidence>
<evidence type="ECO:0000256" key="6">
    <source>
        <dbReference type="ARBA" id="ARBA00022614"/>
    </source>
</evidence>
<dbReference type="PANTHER" id="PTHR46358">
    <property type="entry name" value="TONSOKU-LIKE PROTEIN"/>
    <property type="match status" value="1"/>
</dbReference>
<feature type="compositionally biased region" description="Polar residues" evidence="14">
    <location>
        <begin position="680"/>
        <end position="698"/>
    </location>
</feature>
<dbReference type="GO" id="GO:0031297">
    <property type="term" value="P:replication fork processing"/>
    <property type="evidence" value="ECO:0007669"/>
    <property type="project" value="TreeGrafter"/>
</dbReference>
<dbReference type="Gene3D" id="3.10.20.90">
    <property type="entry name" value="Phosphatidylinositol 3-kinase Catalytic Subunit, Chain A, domain 1"/>
    <property type="match status" value="1"/>
</dbReference>
<gene>
    <name evidence="15" type="ORF">OFUS_LOCUS6325</name>
</gene>
<evidence type="ECO:0000256" key="2">
    <source>
        <dbReference type="ARBA" id="ARBA00004286"/>
    </source>
</evidence>
<dbReference type="InterPro" id="IPR002110">
    <property type="entry name" value="Ankyrin_rpt"/>
</dbReference>